<keyword evidence="1" id="KW-0812">Transmembrane</keyword>
<feature type="transmembrane region" description="Helical" evidence="1">
    <location>
        <begin position="66"/>
        <end position="83"/>
    </location>
</feature>
<dbReference type="EMBL" id="JAUSQZ010000001">
    <property type="protein sequence ID" value="MDP9830532.1"/>
    <property type="molecule type" value="Genomic_DNA"/>
</dbReference>
<keyword evidence="3" id="KW-1185">Reference proteome</keyword>
<name>A0ABT9PCV1_9ACTN</name>
<dbReference type="RefSeq" id="WP_307249600.1">
    <property type="nucleotide sequence ID" value="NZ_JAUSQZ010000001.1"/>
</dbReference>
<evidence type="ECO:0000313" key="2">
    <source>
        <dbReference type="EMBL" id="MDP9830532.1"/>
    </source>
</evidence>
<reference evidence="2 3" key="1">
    <citation type="submission" date="2023-07" db="EMBL/GenBank/DDBJ databases">
        <title>Sequencing the genomes of 1000 actinobacteria strains.</title>
        <authorList>
            <person name="Klenk H.-P."/>
        </authorList>
    </citation>
    <scope>NUCLEOTIDE SEQUENCE [LARGE SCALE GENOMIC DNA]</scope>
    <source>
        <strain evidence="2 3">DSM 44388</strain>
    </source>
</reference>
<evidence type="ECO:0000256" key="1">
    <source>
        <dbReference type="SAM" id="Phobius"/>
    </source>
</evidence>
<dbReference type="Proteomes" id="UP001235712">
    <property type="component" value="Unassembled WGS sequence"/>
</dbReference>
<protein>
    <submittedName>
        <fullName evidence="2">Drug/metabolite transporter superfamily protein YnfA</fullName>
    </submittedName>
</protein>
<feature type="transmembrane region" description="Helical" evidence="1">
    <location>
        <begin position="9"/>
        <end position="30"/>
    </location>
</feature>
<evidence type="ECO:0000313" key="3">
    <source>
        <dbReference type="Proteomes" id="UP001235712"/>
    </source>
</evidence>
<keyword evidence="1" id="KW-0472">Membrane</keyword>
<organism evidence="2 3">
    <name type="scientific">Kineosporia succinea</name>
    <dbReference type="NCBI Taxonomy" id="84632"/>
    <lineage>
        <taxon>Bacteria</taxon>
        <taxon>Bacillati</taxon>
        <taxon>Actinomycetota</taxon>
        <taxon>Actinomycetes</taxon>
        <taxon>Kineosporiales</taxon>
        <taxon>Kineosporiaceae</taxon>
        <taxon>Kineosporia</taxon>
    </lineage>
</organism>
<sequence>MTDRIVRGLWVAVFCVGTISHVADLIRGGFDVYAWAPRVLEPFYLALVVLDALVVALLLTRRRAGAGLGCVVIVLDVVANWWVTLDGSAPNDVPLIALAPLTAVGLFVVATTLRLSRACDIRTETP</sequence>
<feature type="transmembrane region" description="Helical" evidence="1">
    <location>
        <begin position="95"/>
        <end position="113"/>
    </location>
</feature>
<gene>
    <name evidence="2" type="ORF">J2S57_006281</name>
</gene>
<comment type="caution">
    <text evidence="2">The sequence shown here is derived from an EMBL/GenBank/DDBJ whole genome shotgun (WGS) entry which is preliminary data.</text>
</comment>
<feature type="transmembrane region" description="Helical" evidence="1">
    <location>
        <begin position="42"/>
        <end position="59"/>
    </location>
</feature>
<accession>A0ABT9PCV1</accession>
<keyword evidence="1" id="KW-1133">Transmembrane helix</keyword>
<proteinExistence type="predicted"/>